<organism evidence="1 2">
    <name type="scientific">Mycteria americana</name>
    <name type="common">Wood stork</name>
    <dbReference type="NCBI Taxonomy" id="33587"/>
    <lineage>
        <taxon>Eukaryota</taxon>
        <taxon>Metazoa</taxon>
        <taxon>Chordata</taxon>
        <taxon>Craniata</taxon>
        <taxon>Vertebrata</taxon>
        <taxon>Euteleostomi</taxon>
        <taxon>Archelosauria</taxon>
        <taxon>Archosauria</taxon>
        <taxon>Dinosauria</taxon>
        <taxon>Saurischia</taxon>
        <taxon>Theropoda</taxon>
        <taxon>Coelurosauria</taxon>
        <taxon>Aves</taxon>
        <taxon>Neognathae</taxon>
        <taxon>Neoaves</taxon>
        <taxon>Aequornithes</taxon>
        <taxon>Ciconiiformes</taxon>
        <taxon>Ciconiidae</taxon>
        <taxon>Mycteria</taxon>
    </lineage>
</organism>
<keyword evidence="2" id="KW-1185">Reference proteome</keyword>
<name>A0AAN7NUW6_MYCAM</name>
<gene>
    <name evidence="1" type="ORF">QYF61_020647</name>
</gene>
<evidence type="ECO:0000313" key="1">
    <source>
        <dbReference type="EMBL" id="KAK4822847.1"/>
    </source>
</evidence>
<dbReference type="EMBL" id="JAUNZN010000004">
    <property type="protein sequence ID" value="KAK4822847.1"/>
    <property type="molecule type" value="Genomic_DNA"/>
</dbReference>
<sequence>MYKTSDARCNCSPPADRCPACAQAAIAAPRPTLPGLYTEHDVIWILQDLSGNTGKEATTSPIPVIQDSVVTAAHVQRASWNPKPSPLGTCPVLPRLIRLQCLKPLSSLQGATYNERNLERPRFQAVIGGK</sequence>
<evidence type="ECO:0000313" key="2">
    <source>
        <dbReference type="Proteomes" id="UP001333110"/>
    </source>
</evidence>
<dbReference type="AlphaFoldDB" id="A0AAN7NUW6"/>
<feature type="non-terminal residue" evidence="1">
    <location>
        <position position="130"/>
    </location>
</feature>
<proteinExistence type="predicted"/>
<dbReference type="Proteomes" id="UP001333110">
    <property type="component" value="Unassembled WGS sequence"/>
</dbReference>
<accession>A0AAN7NUW6</accession>
<reference evidence="1 2" key="1">
    <citation type="journal article" date="2023" name="J. Hered.">
        <title>Chromosome-level genome of the wood stork (Mycteria americana) provides insight into avian chromosome evolution.</title>
        <authorList>
            <person name="Flamio R. Jr."/>
            <person name="Ramstad K.M."/>
        </authorList>
    </citation>
    <scope>NUCLEOTIDE SEQUENCE [LARGE SCALE GENOMIC DNA]</scope>
    <source>
        <strain evidence="1">JAX WOST 10</strain>
    </source>
</reference>
<protein>
    <submittedName>
        <fullName evidence="1">Uncharacterized protein</fullName>
    </submittedName>
</protein>
<comment type="caution">
    <text evidence="1">The sequence shown here is derived from an EMBL/GenBank/DDBJ whole genome shotgun (WGS) entry which is preliminary data.</text>
</comment>